<proteinExistence type="inferred from homology"/>
<evidence type="ECO:0000256" key="8">
    <source>
        <dbReference type="ARBA" id="ARBA00022912"/>
    </source>
</evidence>
<evidence type="ECO:0000256" key="5">
    <source>
        <dbReference type="ARBA" id="ARBA00022500"/>
    </source>
</evidence>
<accession>A0ABV2ACM6</accession>
<name>A0ABV2ACM6_9GAMM</name>
<keyword evidence="8 10" id="KW-0904">Protein phosphatase</keyword>
<dbReference type="PIRSF" id="PIRSF002884">
    <property type="entry name" value="CheZ"/>
    <property type="match status" value="1"/>
</dbReference>
<dbReference type="EMBL" id="JBEPIJ010000012">
    <property type="protein sequence ID" value="MES0874586.1"/>
    <property type="molecule type" value="Genomic_DNA"/>
</dbReference>
<protein>
    <recommendedName>
        <fullName evidence="3 10">Protein phosphatase CheZ</fullName>
        <ecNumber evidence="10">3.1.3.-</ecNumber>
    </recommendedName>
    <alternativeName>
        <fullName evidence="9 10">Chemotaxis protein CheZ</fullName>
    </alternativeName>
</protein>
<evidence type="ECO:0000256" key="3">
    <source>
        <dbReference type="ARBA" id="ARBA00018484"/>
    </source>
</evidence>
<dbReference type="Gene3D" id="1.10.287.500">
    <property type="entry name" value="Helix hairpin bin"/>
    <property type="match status" value="1"/>
</dbReference>
<evidence type="ECO:0000256" key="1">
    <source>
        <dbReference type="ARBA" id="ARBA00004496"/>
    </source>
</evidence>
<evidence type="ECO:0000313" key="11">
    <source>
        <dbReference type="EMBL" id="MES0874586.1"/>
    </source>
</evidence>
<dbReference type="Pfam" id="PF04344">
    <property type="entry name" value="CheZ"/>
    <property type="match status" value="1"/>
</dbReference>
<comment type="similarity">
    <text evidence="2 10">Belongs to the CheZ family.</text>
</comment>
<keyword evidence="7 10" id="KW-0378">Hydrolase</keyword>
<evidence type="ECO:0000313" key="12">
    <source>
        <dbReference type="Proteomes" id="UP001465331"/>
    </source>
</evidence>
<dbReference type="InterPro" id="IPR007439">
    <property type="entry name" value="Chemotax_Pase_CheZ"/>
</dbReference>
<reference evidence="11 12" key="1">
    <citation type="submission" date="2024-06" db="EMBL/GenBank/DDBJ databases">
        <authorList>
            <person name="Li Z."/>
            <person name="Jiang Y."/>
        </authorList>
    </citation>
    <scope>NUCLEOTIDE SEQUENCE [LARGE SCALE GENOMIC DNA]</scope>
    <source>
        <strain evidence="11 12">HSW-8</strain>
    </source>
</reference>
<dbReference type="GO" id="GO:0016787">
    <property type="term" value="F:hydrolase activity"/>
    <property type="evidence" value="ECO:0007669"/>
    <property type="project" value="UniProtKB-KW"/>
</dbReference>
<dbReference type="InterPro" id="IPR050992">
    <property type="entry name" value="CheZ_family_phosphatases"/>
</dbReference>
<keyword evidence="6 10" id="KW-0283">Flagellar rotation</keyword>
<dbReference type="SUPFAM" id="SSF75708">
    <property type="entry name" value="Chemotaxis phosphatase CheZ"/>
    <property type="match status" value="1"/>
</dbReference>
<dbReference type="EC" id="3.1.3.-" evidence="10"/>
<dbReference type="PANTHER" id="PTHR43693">
    <property type="entry name" value="PROTEIN PHOSPHATASE CHEZ"/>
    <property type="match status" value="1"/>
</dbReference>
<evidence type="ECO:0000256" key="4">
    <source>
        <dbReference type="ARBA" id="ARBA00022490"/>
    </source>
</evidence>
<evidence type="ECO:0000256" key="10">
    <source>
        <dbReference type="PIRNR" id="PIRNR002884"/>
    </source>
</evidence>
<keyword evidence="4 10" id="KW-0963">Cytoplasm</keyword>
<evidence type="ECO:0000256" key="9">
    <source>
        <dbReference type="ARBA" id="ARBA00029599"/>
    </source>
</evidence>
<evidence type="ECO:0000256" key="2">
    <source>
        <dbReference type="ARBA" id="ARBA00005908"/>
    </source>
</evidence>
<comment type="subunit">
    <text evidence="10">Homodimer.</text>
</comment>
<organism evidence="11 12">
    <name type="scientific">Sinimarinibacterium thermocellulolyticum</name>
    <dbReference type="NCBI Taxonomy" id="3170016"/>
    <lineage>
        <taxon>Bacteria</taxon>
        <taxon>Pseudomonadati</taxon>
        <taxon>Pseudomonadota</taxon>
        <taxon>Gammaproteobacteria</taxon>
        <taxon>Nevskiales</taxon>
        <taxon>Nevskiaceae</taxon>
        <taxon>Sinimarinibacterium</taxon>
    </lineage>
</organism>
<gene>
    <name evidence="11" type="ORF">ABSH63_11295</name>
</gene>
<comment type="caution">
    <text evidence="11">The sequence shown here is derived from an EMBL/GenBank/DDBJ whole genome shotgun (WGS) entry which is preliminary data.</text>
</comment>
<keyword evidence="5 10" id="KW-0145">Chemotaxis</keyword>
<evidence type="ECO:0000256" key="6">
    <source>
        <dbReference type="ARBA" id="ARBA00022779"/>
    </source>
</evidence>
<dbReference type="RefSeq" id="WP_352889833.1">
    <property type="nucleotide sequence ID" value="NZ_JBEPIJ010000012.1"/>
</dbReference>
<keyword evidence="12" id="KW-1185">Reference proteome</keyword>
<dbReference type="Proteomes" id="UP001465331">
    <property type="component" value="Unassembled WGS sequence"/>
</dbReference>
<evidence type="ECO:0000256" key="7">
    <source>
        <dbReference type="ARBA" id="ARBA00022801"/>
    </source>
</evidence>
<comment type="subcellular location">
    <subcellularLocation>
        <location evidence="1 10">Cytoplasm</location>
    </subcellularLocation>
</comment>
<comment type="function">
    <text evidence="10">Plays an important role in bacterial chemotaxis signal transduction pathway by accelerating the dephosphorylation of phosphorylated CheY (CheY-P).</text>
</comment>
<sequence>MSADDPLFAKLARLTRELHDAVTQLRLDERLARIAGDEMPDARHRLDYVIQMTEKAAHRTLDLVEQARGVADGIDVAARHIAEAESVIADNHPDFGNVSVLLHGTGEDLRAQSRVLRGTLSELAQAQEYQDLAGQIIKRVIALVCTVEHSLLELLRGADGVGLQTPSAQPIQPKTGELAGPAVPGTVAASQQDADELLASLGF</sequence>
<dbReference type="PANTHER" id="PTHR43693:SF1">
    <property type="entry name" value="PROTEIN PHOSPHATASE CHEZ"/>
    <property type="match status" value="1"/>
</dbReference>